<dbReference type="GO" id="GO:0003723">
    <property type="term" value="F:RNA binding"/>
    <property type="evidence" value="ECO:0007669"/>
    <property type="project" value="InterPro"/>
</dbReference>
<feature type="compositionally biased region" description="Basic residues" evidence="2">
    <location>
        <begin position="629"/>
        <end position="638"/>
    </location>
</feature>
<dbReference type="Gene3D" id="3.30.70.330">
    <property type="match status" value="1"/>
</dbReference>
<evidence type="ECO:0000259" key="3">
    <source>
        <dbReference type="Pfam" id="PF08675"/>
    </source>
</evidence>
<dbReference type="GO" id="GO:1990432">
    <property type="term" value="P:siRNA 3'-end processing"/>
    <property type="evidence" value="ECO:0007669"/>
    <property type="project" value="TreeGrafter"/>
</dbReference>
<dbReference type="InterPro" id="IPR012677">
    <property type="entry name" value="Nucleotide-bd_a/b_plait_sf"/>
</dbReference>
<evidence type="ECO:0000313" key="5">
    <source>
        <dbReference type="Proteomes" id="UP001152759"/>
    </source>
</evidence>
<feature type="region of interest" description="Disordered" evidence="2">
    <location>
        <begin position="148"/>
        <end position="168"/>
    </location>
</feature>
<dbReference type="InterPro" id="IPR036867">
    <property type="entry name" value="R3H_dom_sf"/>
</dbReference>
<dbReference type="GO" id="GO:0000289">
    <property type="term" value="P:nuclear-transcribed mRNA poly(A) tail shortening"/>
    <property type="evidence" value="ECO:0007669"/>
    <property type="project" value="TreeGrafter"/>
</dbReference>
<dbReference type="InterPro" id="IPR035979">
    <property type="entry name" value="RBD_domain_sf"/>
</dbReference>
<dbReference type="Pfam" id="PF04857">
    <property type="entry name" value="CAF1"/>
    <property type="match status" value="1"/>
</dbReference>
<comment type="similarity">
    <text evidence="1">Belongs to the CAF1 family.</text>
</comment>
<gene>
    <name evidence="4" type="ORF">BEMITA_LOCUS6922</name>
</gene>
<dbReference type="GO" id="GO:1990431">
    <property type="term" value="P:priRNA 3'-end processing"/>
    <property type="evidence" value="ECO:0007669"/>
    <property type="project" value="TreeGrafter"/>
</dbReference>
<dbReference type="InterPro" id="IPR014789">
    <property type="entry name" value="PolyA-riboNase_RNA-binding"/>
</dbReference>
<dbReference type="SUPFAM" id="SSF82708">
    <property type="entry name" value="R3H domain"/>
    <property type="match status" value="1"/>
</dbReference>
<dbReference type="GO" id="GO:0005634">
    <property type="term" value="C:nucleus"/>
    <property type="evidence" value="ECO:0007669"/>
    <property type="project" value="InterPro"/>
</dbReference>
<dbReference type="Gene3D" id="3.30.420.10">
    <property type="entry name" value="Ribonuclease H-like superfamily/Ribonuclease H"/>
    <property type="match status" value="2"/>
</dbReference>
<dbReference type="PANTHER" id="PTHR15092:SF44">
    <property type="entry name" value="POLY(A)-SPECIFIC RIBONUCLEASE PARN"/>
    <property type="match status" value="1"/>
</dbReference>
<proteinExistence type="inferred from homology"/>
<dbReference type="SUPFAM" id="SSF54928">
    <property type="entry name" value="RNA-binding domain, RBD"/>
    <property type="match status" value="1"/>
</dbReference>
<dbReference type="Proteomes" id="UP001152759">
    <property type="component" value="Chromosome 4"/>
</dbReference>
<dbReference type="KEGG" id="btab:109037606"/>
<protein>
    <recommendedName>
        <fullName evidence="3">Poly(A)-specific ribonuclease RNA-binding domain-containing protein</fullName>
    </recommendedName>
</protein>
<organism evidence="4 5">
    <name type="scientific">Bemisia tabaci</name>
    <name type="common">Sweetpotato whitefly</name>
    <name type="synonym">Aleurodes tabaci</name>
    <dbReference type="NCBI Taxonomy" id="7038"/>
    <lineage>
        <taxon>Eukaryota</taxon>
        <taxon>Metazoa</taxon>
        <taxon>Ecdysozoa</taxon>
        <taxon>Arthropoda</taxon>
        <taxon>Hexapoda</taxon>
        <taxon>Insecta</taxon>
        <taxon>Pterygota</taxon>
        <taxon>Neoptera</taxon>
        <taxon>Paraneoptera</taxon>
        <taxon>Hemiptera</taxon>
        <taxon>Sternorrhyncha</taxon>
        <taxon>Aleyrodoidea</taxon>
        <taxon>Aleyrodidae</taxon>
        <taxon>Aleyrodinae</taxon>
        <taxon>Bemisia</taxon>
    </lineage>
</organism>
<dbReference type="GO" id="GO:0005737">
    <property type="term" value="C:cytoplasm"/>
    <property type="evidence" value="ECO:0007669"/>
    <property type="project" value="InterPro"/>
</dbReference>
<sequence>MEVTKDNFQSLLPDIKKSIDEASFLAIDGEFTGLNDGGPRANPFDTPAQYFDKIRNGCSEFLLIQFGLCVFKYNQSLKRFTHTAYNFYIFPCPINRDVPDFRFRCQSSSLNFLACNNFDFNKLFKSGIPFLTHDAEQELLKDIEEREKQLNSSNLPNRPSETPIKIPDDLKENVDSACNKIQSLIDKGKPGDSIEIEEPNGFARKLIYQAVDNNFSTDPIIMESKKQPNRTISLIVTKGASRQELERIKSMKALEEMKARLKETVGFSAIIRLISESGKLVVGHNMFLDIFYTISQFCTPLQSSYEEFKEITHFTLPKVIDTKVMCSLAPLKEKIRSSVLPHLLETIQTEPFEMQQIAMDKEGCGYALKDVKEHEAGYDAYMTGVCFLALYDHLNSLKKLDALNYSSSYISNAPALKDFINKVYLMRRFDAPYINLGGKDPVLFRRNVFHVDFPKEWATSDLISLFKPYGDVDVVWCNSTSAWVSLYDKSNNTIQKVIKNLVNCTEPKNYTVRTFAQYQDYLESMSTPVTNPSPLMGYRKRKLLEMASPDAGNSAKTPKIEPTTSNASEDGDGEDEESSNNLTGESAEMEEGSENGSAETDGEEEATSAEEEEGETSENGEEVEEEERRRRRRRRRRT</sequence>
<feature type="compositionally biased region" description="Acidic residues" evidence="2">
    <location>
        <begin position="569"/>
        <end position="578"/>
    </location>
</feature>
<dbReference type="EMBL" id="OU963865">
    <property type="protein sequence ID" value="CAH0387969.1"/>
    <property type="molecule type" value="Genomic_DNA"/>
</dbReference>
<dbReference type="Pfam" id="PF08675">
    <property type="entry name" value="RNA_bind"/>
    <property type="match status" value="1"/>
</dbReference>
<dbReference type="InterPro" id="IPR006941">
    <property type="entry name" value="RNase_CAF1"/>
</dbReference>
<dbReference type="InterPro" id="IPR051181">
    <property type="entry name" value="CAF1_poly(A)_ribonucleases"/>
</dbReference>
<accession>A0A9P0F3D1</accession>
<evidence type="ECO:0000256" key="2">
    <source>
        <dbReference type="SAM" id="MobiDB-lite"/>
    </source>
</evidence>
<dbReference type="GO" id="GO:0046872">
    <property type="term" value="F:metal ion binding"/>
    <property type="evidence" value="ECO:0007669"/>
    <property type="project" value="InterPro"/>
</dbReference>
<dbReference type="InterPro" id="IPR012337">
    <property type="entry name" value="RNaseH-like_sf"/>
</dbReference>
<reference evidence="4" key="1">
    <citation type="submission" date="2021-12" db="EMBL/GenBank/DDBJ databases">
        <authorList>
            <person name="King R."/>
        </authorList>
    </citation>
    <scope>NUCLEOTIDE SEQUENCE</scope>
</reference>
<name>A0A9P0F3D1_BEMTA</name>
<feature type="domain" description="Poly(A)-specific ribonuclease RNA-binding" evidence="3">
    <location>
        <begin position="438"/>
        <end position="520"/>
    </location>
</feature>
<feature type="compositionally biased region" description="Acidic residues" evidence="2">
    <location>
        <begin position="600"/>
        <end position="625"/>
    </location>
</feature>
<dbReference type="SUPFAM" id="SSF53098">
    <property type="entry name" value="Ribonuclease H-like"/>
    <property type="match status" value="1"/>
</dbReference>
<feature type="region of interest" description="Disordered" evidence="2">
    <location>
        <begin position="549"/>
        <end position="638"/>
    </location>
</feature>
<dbReference type="GO" id="GO:0004535">
    <property type="term" value="F:poly(A)-specific ribonuclease activity"/>
    <property type="evidence" value="ECO:0007669"/>
    <property type="project" value="InterPro"/>
</dbReference>
<dbReference type="FunFam" id="3.30.420.10:FF:000035">
    <property type="entry name" value="Poly(A)-specific ribonuclease PARN"/>
    <property type="match status" value="1"/>
</dbReference>
<feature type="compositionally biased region" description="Polar residues" evidence="2">
    <location>
        <begin position="150"/>
        <end position="160"/>
    </location>
</feature>
<dbReference type="AlphaFoldDB" id="A0A9P0F3D1"/>
<dbReference type="PANTHER" id="PTHR15092">
    <property type="entry name" value="POLY A -SPECIFIC RIBONUCLEASE/TARGET OF EGR1, MEMBER 1"/>
    <property type="match status" value="1"/>
</dbReference>
<evidence type="ECO:0000256" key="1">
    <source>
        <dbReference type="ARBA" id="ARBA00008372"/>
    </source>
</evidence>
<dbReference type="InterPro" id="IPR036397">
    <property type="entry name" value="RNaseH_sf"/>
</dbReference>
<keyword evidence="5" id="KW-1185">Reference proteome</keyword>
<evidence type="ECO:0000313" key="4">
    <source>
        <dbReference type="EMBL" id="CAH0387969.1"/>
    </source>
</evidence>